<organism evidence="6 8">
    <name type="scientific">Enterococcus silesiacus</name>
    <dbReference type="NCBI Taxonomy" id="332949"/>
    <lineage>
        <taxon>Bacteria</taxon>
        <taxon>Bacillati</taxon>
        <taxon>Bacillota</taxon>
        <taxon>Bacilli</taxon>
        <taxon>Lactobacillales</taxon>
        <taxon>Enterococcaceae</taxon>
        <taxon>Enterococcus</taxon>
    </lineage>
</organism>
<reference evidence="5 7" key="2">
    <citation type="submission" date="2015-12" db="EMBL/GenBank/DDBJ databases">
        <authorList>
            <person name="Lauer A."/>
            <person name="Humrighouse B."/>
            <person name="Loparev V."/>
            <person name="Shewmaker P.L."/>
            <person name="Whitney A.M."/>
            <person name="McLaughlin R.W."/>
        </authorList>
    </citation>
    <scope>NUCLEOTIDE SEQUENCE [LARGE SCALE GENOMIC DNA]</scope>
    <source>
        <strain evidence="5 7">LMG 23085</strain>
    </source>
</reference>
<feature type="domain" description="HTH araC/xylS-type" evidence="4">
    <location>
        <begin position="6"/>
        <end position="103"/>
    </location>
</feature>
<dbReference type="SUPFAM" id="SSF46689">
    <property type="entry name" value="Homeodomain-like"/>
    <property type="match status" value="1"/>
</dbReference>
<dbReference type="PANTHER" id="PTHR47504:SF6">
    <property type="entry name" value="ARAC-FAMILY TRANSCRIPTIONAL REGULATOR"/>
    <property type="match status" value="1"/>
</dbReference>
<proteinExistence type="predicted"/>
<dbReference type="GO" id="GO:0003700">
    <property type="term" value="F:DNA-binding transcription factor activity"/>
    <property type="evidence" value="ECO:0007669"/>
    <property type="project" value="InterPro"/>
</dbReference>
<dbReference type="Gene3D" id="1.10.10.60">
    <property type="entry name" value="Homeodomain-like"/>
    <property type="match status" value="2"/>
</dbReference>
<evidence type="ECO:0000256" key="2">
    <source>
        <dbReference type="ARBA" id="ARBA00023125"/>
    </source>
</evidence>
<dbReference type="RefSeq" id="WP_071876072.1">
    <property type="nucleotide sequence ID" value="NZ_JXLC01000001.1"/>
</dbReference>
<dbReference type="SMART" id="SM00342">
    <property type="entry name" value="HTH_ARAC"/>
    <property type="match status" value="1"/>
</dbReference>
<dbReference type="InterPro" id="IPR018060">
    <property type="entry name" value="HTH_AraC"/>
</dbReference>
<keyword evidence="1" id="KW-0805">Transcription regulation</keyword>
<keyword evidence="2" id="KW-0238">DNA-binding</keyword>
<name>A0A0S3KEG7_9ENTE</name>
<dbReference type="AlphaFoldDB" id="A0A0S3KEG7"/>
<keyword evidence="7" id="KW-1185">Reference proteome</keyword>
<evidence type="ECO:0000313" key="6">
    <source>
        <dbReference type="EMBL" id="OJG93462.1"/>
    </source>
</evidence>
<accession>A0A0S3KEG7</accession>
<dbReference type="EMBL" id="CP013614">
    <property type="protein sequence ID" value="ALS02612.1"/>
    <property type="molecule type" value="Genomic_DNA"/>
</dbReference>
<evidence type="ECO:0000313" key="7">
    <source>
        <dbReference type="Proteomes" id="UP000065511"/>
    </source>
</evidence>
<dbReference type="EMBL" id="JXLC01000001">
    <property type="protein sequence ID" value="OJG93462.1"/>
    <property type="molecule type" value="Genomic_DNA"/>
</dbReference>
<dbReference type="KEGG" id="ess:ATZ33_14880"/>
<dbReference type="PROSITE" id="PS01124">
    <property type="entry name" value="HTH_ARAC_FAMILY_2"/>
    <property type="match status" value="1"/>
</dbReference>
<dbReference type="Pfam" id="PF12833">
    <property type="entry name" value="HTH_18"/>
    <property type="match status" value="1"/>
</dbReference>
<evidence type="ECO:0000313" key="5">
    <source>
        <dbReference type="EMBL" id="ALS02612.1"/>
    </source>
</evidence>
<dbReference type="InterPro" id="IPR050959">
    <property type="entry name" value="MarA-like"/>
</dbReference>
<evidence type="ECO:0000256" key="3">
    <source>
        <dbReference type="ARBA" id="ARBA00023163"/>
    </source>
</evidence>
<gene>
    <name evidence="5" type="ORF">ATZ33_14880</name>
    <name evidence="6" type="ORF">RV15_GL000064</name>
</gene>
<protein>
    <submittedName>
        <fullName evidence="6">AraC family transcriptional regulator</fullName>
    </submittedName>
</protein>
<evidence type="ECO:0000256" key="1">
    <source>
        <dbReference type="ARBA" id="ARBA00023015"/>
    </source>
</evidence>
<keyword evidence="3" id="KW-0804">Transcription</keyword>
<dbReference type="InterPro" id="IPR009057">
    <property type="entry name" value="Homeodomain-like_sf"/>
</dbReference>
<evidence type="ECO:0000313" key="8">
    <source>
        <dbReference type="Proteomes" id="UP000183039"/>
    </source>
</evidence>
<dbReference type="PANTHER" id="PTHR47504">
    <property type="entry name" value="RIGHT ORIGIN-BINDING PROTEIN"/>
    <property type="match status" value="1"/>
</dbReference>
<dbReference type="GO" id="GO:0043565">
    <property type="term" value="F:sequence-specific DNA binding"/>
    <property type="evidence" value="ECO:0007669"/>
    <property type="project" value="InterPro"/>
</dbReference>
<dbReference type="Proteomes" id="UP000183039">
    <property type="component" value="Unassembled WGS sequence"/>
</dbReference>
<reference evidence="6 8" key="1">
    <citation type="submission" date="2014-12" db="EMBL/GenBank/DDBJ databases">
        <title>Draft genome sequences of 29 type strains of Enterococci.</title>
        <authorList>
            <person name="Zhong Z."/>
            <person name="Sun Z."/>
            <person name="Liu W."/>
            <person name="Zhang W."/>
            <person name="Zhang H."/>
        </authorList>
    </citation>
    <scope>NUCLEOTIDE SEQUENCE [LARGE SCALE GENOMIC DNA]</scope>
    <source>
        <strain evidence="6 8">DSM 22801</strain>
    </source>
</reference>
<dbReference type="Proteomes" id="UP000065511">
    <property type="component" value="Chromosome"/>
</dbReference>
<evidence type="ECO:0000259" key="4">
    <source>
        <dbReference type="PROSITE" id="PS01124"/>
    </source>
</evidence>
<sequence length="276" mass="31587">MNENIEEIILFMKKNAAMSIRIEDVAAHFGYSKSHFSREFKKATGLSPNEYLASLKIEQSIDTLTQGHSVIESQLDAGHQSPGTFTTTFTKNTGLSPRVYAKGMSDLFELSKKHEHIDKDSDSLYYRNPAFEIKKSPYFLTVYIDAPEDFKGLIFSGLFLKPNPNHLPVMGRCRVKNYRYEFYDLPDGTYYPLVCGIRKSLNVFNYFLLDNSMRAYDGQKITFPLTKDEVLHITLREKGPTDPPILINLPNILANGIKQQMKRNQKKIAQTIKKAK</sequence>